<keyword evidence="13" id="KW-1185">Reference proteome</keyword>
<evidence type="ECO:0000256" key="4">
    <source>
        <dbReference type="ARBA" id="ARBA00022692"/>
    </source>
</evidence>
<organism evidence="10 12">
    <name type="scientific">Flavobacterium hydatis</name>
    <name type="common">Cytophaga aquatilis</name>
    <dbReference type="NCBI Taxonomy" id="991"/>
    <lineage>
        <taxon>Bacteria</taxon>
        <taxon>Pseudomonadati</taxon>
        <taxon>Bacteroidota</taxon>
        <taxon>Flavobacteriia</taxon>
        <taxon>Flavobacteriales</taxon>
        <taxon>Flavobacteriaceae</taxon>
        <taxon>Flavobacterium</taxon>
    </lineage>
</organism>
<feature type="transmembrane region" description="Helical" evidence="9">
    <location>
        <begin position="51"/>
        <end position="70"/>
    </location>
</feature>
<gene>
    <name evidence="11" type="ORF">B0A62_09750</name>
    <name evidence="10" type="ORF">IW20_08335</name>
</gene>
<keyword evidence="2" id="KW-0813">Transport</keyword>
<dbReference type="Proteomes" id="UP000198424">
    <property type="component" value="Unassembled WGS sequence"/>
</dbReference>
<comment type="caution">
    <text evidence="10">The sequence shown here is derived from an EMBL/GenBank/DDBJ whole genome shotgun (WGS) entry which is preliminary data.</text>
</comment>
<reference evidence="10 12" key="1">
    <citation type="submission" date="2014-07" db="EMBL/GenBank/DDBJ databases">
        <title>Genome of Flavobacterium hydatis DSM 2063.</title>
        <authorList>
            <person name="Pipes S.E."/>
            <person name="Stropko S.J."/>
            <person name="Newman J.D."/>
        </authorList>
    </citation>
    <scope>NUCLEOTIDE SEQUENCE [LARGE SCALE GENOMIC DNA]</scope>
    <source>
        <strain evidence="10 12">DSM 2063</strain>
    </source>
</reference>
<dbReference type="InterPro" id="IPR044669">
    <property type="entry name" value="YneE/VCCN1/2-like"/>
</dbReference>
<dbReference type="OrthoDB" id="445589at2"/>
<keyword evidence="7 9" id="KW-0472">Membrane</keyword>
<dbReference type="GO" id="GO:0005254">
    <property type="term" value="F:chloride channel activity"/>
    <property type="evidence" value="ECO:0007669"/>
    <property type="project" value="InterPro"/>
</dbReference>
<evidence type="ECO:0008006" key="14">
    <source>
        <dbReference type="Google" id="ProtNLM"/>
    </source>
</evidence>
<evidence type="ECO:0000256" key="5">
    <source>
        <dbReference type="ARBA" id="ARBA00022989"/>
    </source>
</evidence>
<evidence type="ECO:0000256" key="2">
    <source>
        <dbReference type="ARBA" id="ARBA00022448"/>
    </source>
</evidence>
<sequence length="305" mass="35416">MIIKKKSNWFKMLFEWNGSVLPQLMPRLILLLLFSILVVYFKPFLLEHNLHINPAIFTLFGIALAIFLGFRNNVSYDRFWEGRKLWGALLNDTRSLARQSHSLIEASDYNEKRDQFINLLISFVYSLKHQLRHTDSRKDIDRLVPKDFADTLKEVHFKPIIILRELGNWVKNAKKEGKIDSITQLAFEENLNKLSDIVGGCERIASTPIPYTYSVLLHRTVYIYCFILPFGFVETLGWITPFAIVFIAYTFVALEAIADELEDPFGLQPNDLALDTMSQMIENTLLELNNKKITPQNNSNDYYIT</sequence>
<evidence type="ECO:0000256" key="6">
    <source>
        <dbReference type="ARBA" id="ARBA00023065"/>
    </source>
</evidence>
<accession>A0A086AKX6</accession>
<keyword evidence="5 9" id="KW-1133">Transmembrane helix</keyword>
<reference evidence="11 13" key="2">
    <citation type="submission" date="2016-11" db="EMBL/GenBank/DDBJ databases">
        <title>Whole genomes of Flavobacteriaceae.</title>
        <authorList>
            <person name="Stine C."/>
            <person name="Li C."/>
            <person name="Tadesse D."/>
        </authorList>
    </citation>
    <scope>NUCLEOTIDE SEQUENCE [LARGE SCALE GENOMIC DNA]</scope>
    <source>
        <strain evidence="11 13">ATCC 29551</strain>
    </source>
</reference>
<dbReference type="AlphaFoldDB" id="A0A086AKX6"/>
<evidence type="ECO:0000313" key="11">
    <source>
        <dbReference type="EMBL" id="OXA95173.1"/>
    </source>
</evidence>
<dbReference type="EMBL" id="JPRM01000010">
    <property type="protein sequence ID" value="KFF17340.1"/>
    <property type="molecule type" value="Genomic_DNA"/>
</dbReference>
<dbReference type="Pfam" id="PF25539">
    <property type="entry name" value="Bestrophin_2"/>
    <property type="match status" value="1"/>
</dbReference>
<evidence type="ECO:0000256" key="8">
    <source>
        <dbReference type="ARBA" id="ARBA00034708"/>
    </source>
</evidence>
<keyword evidence="3" id="KW-1003">Cell membrane</keyword>
<dbReference type="PANTHER" id="PTHR33281">
    <property type="entry name" value="UPF0187 PROTEIN YNEE"/>
    <property type="match status" value="1"/>
</dbReference>
<evidence type="ECO:0000313" key="12">
    <source>
        <dbReference type="Proteomes" id="UP000028712"/>
    </source>
</evidence>
<dbReference type="Proteomes" id="UP000028712">
    <property type="component" value="Unassembled WGS sequence"/>
</dbReference>
<dbReference type="eggNOG" id="COG3781">
    <property type="taxonomic scope" value="Bacteria"/>
</dbReference>
<dbReference type="RefSeq" id="WP_035620737.1">
    <property type="nucleotide sequence ID" value="NZ_JBEWQG010000003.1"/>
</dbReference>
<dbReference type="PANTHER" id="PTHR33281:SF19">
    <property type="entry name" value="VOLTAGE-DEPENDENT ANION CHANNEL-FORMING PROTEIN YNEE"/>
    <property type="match status" value="1"/>
</dbReference>
<dbReference type="EMBL" id="MUGY01000008">
    <property type="protein sequence ID" value="OXA95173.1"/>
    <property type="molecule type" value="Genomic_DNA"/>
</dbReference>
<evidence type="ECO:0000313" key="10">
    <source>
        <dbReference type="EMBL" id="KFF17340.1"/>
    </source>
</evidence>
<keyword evidence="4 9" id="KW-0812">Transmembrane</keyword>
<evidence type="ECO:0000256" key="7">
    <source>
        <dbReference type="ARBA" id="ARBA00023136"/>
    </source>
</evidence>
<keyword evidence="6" id="KW-0406">Ion transport</keyword>
<comment type="subcellular location">
    <subcellularLocation>
        <location evidence="1">Cell membrane</location>
        <topology evidence="1">Multi-pass membrane protein</topology>
    </subcellularLocation>
</comment>
<name>A0A086AKX6_FLAHY</name>
<evidence type="ECO:0000256" key="1">
    <source>
        <dbReference type="ARBA" id="ARBA00004651"/>
    </source>
</evidence>
<proteinExistence type="inferred from homology"/>
<comment type="similarity">
    <text evidence="8">Belongs to the anion channel-forming bestrophin (TC 1.A.46) family.</text>
</comment>
<evidence type="ECO:0000313" key="13">
    <source>
        <dbReference type="Proteomes" id="UP000198424"/>
    </source>
</evidence>
<dbReference type="GO" id="GO:0005886">
    <property type="term" value="C:plasma membrane"/>
    <property type="evidence" value="ECO:0007669"/>
    <property type="project" value="UniProtKB-SubCell"/>
</dbReference>
<evidence type="ECO:0000256" key="9">
    <source>
        <dbReference type="SAM" id="Phobius"/>
    </source>
</evidence>
<protein>
    <recommendedName>
        <fullName evidence="14">Bestrophin</fullName>
    </recommendedName>
</protein>
<evidence type="ECO:0000256" key="3">
    <source>
        <dbReference type="ARBA" id="ARBA00022475"/>
    </source>
</evidence>